<dbReference type="InterPro" id="IPR003593">
    <property type="entry name" value="AAA+_ATPase"/>
</dbReference>
<dbReference type="Pfam" id="PF00005">
    <property type="entry name" value="ABC_tran"/>
    <property type="match status" value="1"/>
</dbReference>
<proteinExistence type="inferred from homology"/>
<gene>
    <name evidence="6" type="ORF">MNBD_NITROSPINAE04-1828</name>
</gene>
<dbReference type="SUPFAM" id="SSF52540">
    <property type="entry name" value="P-loop containing nucleoside triphosphate hydrolases"/>
    <property type="match status" value="1"/>
</dbReference>
<organism evidence="6">
    <name type="scientific">hydrothermal vent metagenome</name>
    <dbReference type="NCBI Taxonomy" id="652676"/>
    <lineage>
        <taxon>unclassified sequences</taxon>
        <taxon>metagenomes</taxon>
        <taxon>ecological metagenomes</taxon>
    </lineage>
</organism>
<dbReference type="PANTHER" id="PTHR42734:SF17">
    <property type="entry name" value="METAL TRANSPORT SYSTEM ATP-BINDING PROTEIN TM_0124-RELATED"/>
    <property type="match status" value="1"/>
</dbReference>
<reference evidence="6" key="1">
    <citation type="submission" date="2018-06" db="EMBL/GenBank/DDBJ databases">
        <authorList>
            <person name="Zhirakovskaya E."/>
        </authorList>
    </citation>
    <scope>NUCLEOTIDE SEQUENCE</scope>
</reference>
<keyword evidence="2" id="KW-0813">Transport</keyword>
<dbReference type="InterPro" id="IPR017871">
    <property type="entry name" value="ABC_transporter-like_CS"/>
</dbReference>
<evidence type="ECO:0000256" key="3">
    <source>
        <dbReference type="ARBA" id="ARBA00022741"/>
    </source>
</evidence>
<sequence length="267" mass="28691">MSLSKVVEANNVCVSFRGHKALDNLTLFIEAGRFTGLIGPNGAGKTTFIRILLGLTKPDSGEIKVFGHPPGEAHSLISYVPQTSVHNSAFPISAKDVVMMGRNSVIGIGRFPKKADHVAVADAMERVGVTDLAEKRFGALSGGQRQKILIARALASKPRLLLLDEPTTGVDVVSQDSFYALLHSMIKELNMTIVLVSHDIGVITSHVDDLICINQKVFCHGQPADVLTDGVIGQAYGCEAEILMHGHSVPHRLVGHHDHSEERGNDA</sequence>
<dbReference type="CDD" id="cd03235">
    <property type="entry name" value="ABC_Metallic_Cations"/>
    <property type="match status" value="1"/>
</dbReference>
<dbReference type="FunFam" id="3.40.50.300:FF:000134">
    <property type="entry name" value="Iron-enterobactin ABC transporter ATP-binding protein"/>
    <property type="match status" value="1"/>
</dbReference>
<evidence type="ECO:0000256" key="1">
    <source>
        <dbReference type="ARBA" id="ARBA00005417"/>
    </source>
</evidence>
<evidence type="ECO:0000256" key="2">
    <source>
        <dbReference type="ARBA" id="ARBA00022448"/>
    </source>
</evidence>
<name>A0A3B1C9C2_9ZZZZ</name>
<dbReference type="InterPro" id="IPR050153">
    <property type="entry name" value="Metal_Ion_Import_ABC"/>
</dbReference>
<evidence type="ECO:0000256" key="4">
    <source>
        <dbReference type="ARBA" id="ARBA00022840"/>
    </source>
</evidence>
<dbReference type="PANTHER" id="PTHR42734">
    <property type="entry name" value="METAL TRANSPORT SYSTEM ATP-BINDING PROTEIN TM_0124-RELATED"/>
    <property type="match status" value="1"/>
</dbReference>
<dbReference type="InterPro" id="IPR027417">
    <property type="entry name" value="P-loop_NTPase"/>
</dbReference>
<evidence type="ECO:0000313" key="6">
    <source>
        <dbReference type="EMBL" id="VAX24752.1"/>
    </source>
</evidence>
<keyword evidence="4 6" id="KW-0067">ATP-binding</keyword>
<keyword evidence="3" id="KW-0547">Nucleotide-binding</keyword>
<feature type="domain" description="ABC transporter" evidence="5">
    <location>
        <begin position="7"/>
        <end position="240"/>
    </location>
</feature>
<protein>
    <submittedName>
        <fullName evidence="6">Efflux ABC transporter, ATP-binding protein</fullName>
    </submittedName>
</protein>
<dbReference type="PROSITE" id="PS00211">
    <property type="entry name" value="ABC_TRANSPORTER_1"/>
    <property type="match status" value="1"/>
</dbReference>
<comment type="similarity">
    <text evidence="1">Belongs to the ABC transporter superfamily.</text>
</comment>
<dbReference type="GO" id="GO:0016887">
    <property type="term" value="F:ATP hydrolysis activity"/>
    <property type="evidence" value="ECO:0007669"/>
    <property type="project" value="InterPro"/>
</dbReference>
<dbReference type="GO" id="GO:0005524">
    <property type="term" value="F:ATP binding"/>
    <property type="evidence" value="ECO:0007669"/>
    <property type="project" value="UniProtKB-KW"/>
</dbReference>
<dbReference type="AlphaFoldDB" id="A0A3B1C9C2"/>
<accession>A0A3B1C9C2</accession>
<dbReference type="PROSITE" id="PS50893">
    <property type="entry name" value="ABC_TRANSPORTER_2"/>
    <property type="match status" value="1"/>
</dbReference>
<dbReference type="EMBL" id="UOGA01000277">
    <property type="protein sequence ID" value="VAX24752.1"/>
    <property type="molecule type" value="Genomic_DNA"/>
</dbReference>
<dbReference type="InterPro" id="IPR003439">
    <property type="entry name" value="ABC_transporter-like_ATP-bd"/>
</dbReference>
<evidence type="ECO:0000259" key="5">
    <source>
        <dbReference type="PROSITE" id="PS50893"/>
    </source>
</evidence>
<dbReference type="Gene3D" id="3.40.50.300">
    <property type="entry name" value="P-loop containing nucleotide triphosphate hydrolases"/>
    <property type="match status" value="1"/>
</dbReference>
<dbReference type="SMART" id="SM00382">
    <property type="entry name" value="AAA"/>
    <property type="match status" value="1"/>
</dbReference>